<evidence type="ECO:0000259" key="4">
    <source>
        <dbReference type="PROSITE" id="PS50932"/>
    </source>
</evidence>
<feature type="domain" description="HTH lacI-type" evidence="4">
    <location>
        <begin position="10"/>
        <end position="56"/>
    </location>
</feature>
<evidence type="ECO:0000256" key="1">
    <source>
        <dbReference type="ARBA" id="ARBA00023015"/>
    </source>
</evidence>
<sequence length="336" mass="37142">MAIRRNGNAVNMTDVALKAGVSQSTVSRVLNNQPGISRHTRTTVLETLRQLGYKTNSGHAKSEAEETAAVSLVMCPLPEQNDPFALEYFATVASGIRETLEKVGARLRLQTLPAGAAELPGATTAEGVILLGFPSEELRAALRKQHIVYIIASGDIYSSTEDMVTVNNFEASVEACRYLLRRGIRRIGFLMAPFGLERYAGFQMELLRNSLNVRPEDFRLQPNTQLPTFIEAIHHWIAEKDLPEALVVSHIDAARAIKTMLLLNGFRIPEDIQLVAFDHHPGTCSEIISLHTDPYQLGRHAALRIQHKLRHPNEAPVHTVVPMVLTTPPESNSHVS</sequence>
<name>A0A2U1B757_9BACT</name>
<dbReference type="InterPro" id="IPR000843">
    <property type="entry name" value="HTH_LacI"/>
</dbReference>
<dbReference type="AlphaFoldDB" id="A0A2U1B757"/>
<evidence type="ECO:0000313" key="5">
    <source>
        <dbReference type="EMBL" id="PVY44357.1"/>
    </source>
</evidence>
<dbReference type="CDD" id="cd06267">
    <property type="entry name" value="PBP1_LacI_sugar_binding-like"/>
    <property type="match status" value="1"/>
</dbReference>
<dbReference type="InterPro" id="IPR046335">
    <property type="entry name" value="LacI/GalR-like_sensor"/>
</dbReference>
<gene>
    <name evidence="5" type="ORF">C8D82_107112</name>
</gene>
<evidence type="ECO:0000313" key="6">
    <source>
        <dbReference type="Proteomes" id="UP000245959"/>
    </source>
</evidence>
<keyword evidence="6" id="KW-1185">Reference proteome</keyword>
<dbReference type="SUPFAM" id="SSF47413">
    <property type="entry name" value="lambda repressor-like DNA-binding domains"/>
    <property type="match status" value="1"/>
</dbReference>
<dbReference type="GO" id="GO:0000976">
    <property type="term" value="F:transcription cis-regulatory region binding"/>
    <property type="evidence" value="ECO:0007669"/>
    <property type="project" value="TreeGrafter"/>
</dbReference>
<dbReference type="SUPFAM" id="SSF53822">
    <property type="entry name" value="Periplasmic binding protein-like I"/>
    <property type="match status" value="1"/>
</dbReference>
<dbReference type="PANTHER" id="PTHR30146">
    <property type="entry name" value="LACI-RELATED TRANSCRIPTIONAL REPRESSOR"/>
    <property type="match status" value="1"/>
</dbReference>
<dbReference type="Pfam" id="PF13377">
    <property type="entry name" value="Peripla_BP_3"/>
    <property type="match status" value="1"/>
</dbReference>
<evidence type="ECO:0000256" key="2">
    <source>
        <dbReference type="ARBA" id="ARBA00023125"/>
    </source>
</evidence>
<dbReference type="Gene3D" id="3.40.50.2300">
    <property type="match status" value="2"/>
</dbReference>
<reference evidence="5 6" key="1">
    <citation type="submission" date="2018-04" db="EMBL/GenBank/DDBJ databases">
        <title>Genomic Encyclopedia of Type Strains, Phase IV (KMG-IV): sequencing the most valuable type-strain genomes for metagenomic binning, comparative biology and taxonomic classification.</title>
        <authorList>
            <person name="Goeker M."/>
        </authorList>
    </citation>
    <scope>NUCLEOTIDE SEQUENCE [LARGE SCALE GENOMIC DNA]</scope>
    <source>
        <strain evidence="5 6">DSM 14823</strain>
    </source>
</reference>
<dbReference type="PROSITE" id="PS00356">
    <property type="entry name" value="HTH_LACI_1"/>
    <property type="match status" value="1"/>
</dbReference>
<evidence type="ECO:0000256" key="3">
    <source>
        <dbReference type="ARBA" id="ARBA00023163"/>
    </source>
</evidence>
<dbReference type="GO" id="GO:0003700">
    <property type="term" value="F:DNA-binding transcription factor activity"/>
    <property type="evidence" value="ECO:0007669"/>
    <property type="project" value="TreeGrafter"/>
</dbReference>
<keyword evidence="3" id="KW-0804">Transcription</keyword>
<comment type="caution">
    <text evidence="5">The sequence shown here is derived from an EMBL/GenBank/DDBJ whole genome shotgun (WGS) entry which is preliminary data.</text>
</comment>
<keyword evidence="1" id="KW-0805">Transcription regulation</keyword>
<dbReference type="EMBL" id="QEKH01000007">
    <property type="protein sequence ID" value="PVY44357.1"/>
    <property type="molecule type" value="Genomic_DNA"/>
</dbReference>
<dbReference type="PANTHER" id="PTHR30146:SF109">
    <property type="entry name" value="HTH-TYPE TRANSCRIPTIONAL REGULATOR GALS"/>
    <property type="match status" value="1"/>
</dbReference>
<protein>
    <submittedName>
        <fullName evidence="5">LacI family transcriptional regulator</fullName>
    </submittedName>
</protein>
<dbReference type="GeneID" id="78294665"/>
<organism evidence="5 6">
    <name type="scientific">Victivallis vadensis</name>
    <dbReference type="NCBI Taxonomy" id="172901"/>
    <lineage>
        <taxon>Bacteria</taxon>
        <taxon>Pseudomonadati</taxon>
        <taxon>Lentisphaerota</taxon>
        <taxon>Lentisphaeria</taxon>
        <taxon>Victivallales</taxon>
        <taxon>Victivallaceae</taxon>
        <taxon>Victivallis</taxon>
    </lineage>
</organism>
<dbReference type="Proteomes" id="UP000245959">
    <property type="component" value="Unassembled WGS sequence"/>
</dbReference>
<accession>A0A2U1B757</accession>
<dbReference type="InterPro" id="IPR028082">
    <property type="entry name" value="Peripla_BP_I"/>
</dbReference>
<keyword evidence="2" id="KW-0238">DNA-binding</keyword>
<dbReference type="Gene3D" id="1.10.260.40">
    <property type="entry name" value="lambda repressor-like DNA-binding domains"/>
    <property type="match status" value="1"/>
</dbReference>
<dbReference type="InterPro" id="IPR010982">
    <property type="entry name" value="Lambda_DNA-bd_dom_sf"/>
</dbReference>
<proteinExistence type="predicted"/>
<dbReference type="PROSITE" id="PS50932">
    <property type="entry name" value="HTH_LACI_2"/>
    <property type="match status" value="1"/>
</dbReference>
<dbReference type="SMART" id="SM00354">
    <property type="entry name" value="HTH_LACI"/>
    <property type="match status" value="1"/>
</dbReference>
<dbReference type="Pfam" id="PF00356">
    <property type="entry name" value="LacI"/>
    <property type="match status" value="1"/>
</dbReference>
<dbReference type="CDD" id="cd01392">
    <property type="entry name" value="HTH_LacI"/>
    <property type="match status" value="1"/>
</dbReference>
<dbReference type="RefSeq" id="WP_116883357.1">
    <property type="nucleotide sequence ID" value="NZ_CAJKCJ010000068.1"/>
</dbReference>